<dbReference type="InParanoid" id="A0A067PWL3"/>
<dbReference type="HOGENOM" id="CLU_811491_0_0_1"/>
<dbReference type="AlphaFoldDB" id="A0A067PWL3"/>
<proteinExistence type="predicted"/>
<sequence>MAFLNQLNYYTPNQRDLLQVTPSRNNHNRAAAPSISNSQLLELSLAQIALPNISNYLINDCRSQQQTIQTLFQTVKLNIHNPKLLVMQDRITKITLLLSEEITPELRRDESISLASEKAVTELERMAEREKELARPRENEMKKGNKFKQFEDEVGELRKDCVRVRTQIESVEGSVKEEDGKWPHGSTRCSQTNPHLQNAHKTQAKQELEISLKAMGELEWRWKKADRQVVEGMRQLQAALSLSEAVSLQPNNLFKNYADSNTHFDNAASTALLATTVYRLANLWGYLKRSGVDRRLTLRPTPACQTMDRLSSTSFKTYGWRGSYTRPTSANKGLEAPNRWRL</sequence>
<reference evidence="3" key="1">
    <citation type="journal article" date="2014" name="Proc. Natl. Acad. Sci. U.S.A.">
        <title>Extensive sampling of basidiomycete genomes demonstrates inadequacy of the white-rot/brown-rot paradigm for wood decay fungi.</title>
        <authorList>
            <person name="Riley R."/>
            <person name="Salamov A.A."/>
            <person name="Brown D.W."/>
            <person name="Nagy L.G."/>
            <person name="Floudas D."/>
            <person name="Held B.W."/>
            <person name="Levasseur A."/>
            <person name="Lombard V."/>
            <person name="Morin E."/>
            <person name="Otillar R."/>
            <person name="Lindquist E.A."/>
            <person name="Sun H."/>
            <person name="LaButti K.M."/>
            <person name="Schmutz J."/>
            <person name="Jabbour D."/>
            <person name="Luo H."/>
            <person name="Baker S.E."/>
            <person name="Pisabarro A.G."/>
            <person name="Walton J.D."/>
            <person name="Blanchette R.A."/>
            <person name="Henrissat B."/>
            <person name="Martin F."/>
            <person name="Cullen D."/>
            <person name="Hibbett D.S."/>
            <person name="Grigoriev I.V."/>
        </authorList>
    </citation>
    <scope>NUCLEOTIDE SEQUENCE [LARGE SCALE GENOMIC DNA]</scope>
    <source>
        <strain evidence="3">MUCL 33604</strain>
    </source>
</reference>
<evidence type="ECO:0000313" key="2">
    <source>
        <dbReference type="EMBL" id="KDQ58255.1"/>
    </source>
</evidence>
<dbReference type="EMBL" id="KL197718">
    <property type="protein sequence ID" value="KDQ58255.1"/>
    <property type="molecule type" value="Genomic_DNA"/>
</dbReference>
<name>A0A067PWL3_9AGAM</name>
<feature type="region of interest" description="Disordered" evidence="1">
    <location>
        <begin position="174"/>
        <end position="198"/>
    </location>
</feature>
<dbReference type="STRING" id="933084.A0A067PWL3"/>
<evidence type="ECO:0000313" key="3">
    <source>
        <dbReference type="Proteomes" id="UP000027265"/>
    </source>
</evidence>
<dbReference type="Proteomes" id="UP000027265">
    <property type="component" value="Unassembled WGS sequence"/>
</dbReference>
<organism evidence="2 3">
    <name type="scientific">Jaapia argillacea MUCL 33604</name>
    <dbReference type="NCBI Taxonomy" id="933084"/>
    <lineage>
        <taxon>Eukaryota</taxon>
        <taxon>Fungi</taxon>
        <taxon>Dikarya</taxon>
        <taxon>Basidiomycota</taxon>
        <taxon>Agaricomycotina</taxon>
        <taxon>Agaricomycetes</taxon>
        <taxon>Agaricomycetidae</taxon>
        <taxon>Jaapiales</taxon>
        <taxon>Jaapiaceae</taxon>
        <taxon>Jaapia</taxon>
    </lineage>
</organism>
<keyword evidence="3" id="KW-1185">Reference proteome</keyword>
<dbReference type="OrthoDB" id="10255539at2759"/>
<accession>A0A067PWL3</accession>
<gene>
    <name evidence="2" type="ORF">JAAARDRAFT_47361</name>
</gene>
<evidence type="ECO:0000256" key="1">
    <source>
        <dbReference type="SAM" id="MobiDB-lite"/>
    </source>
</evidence>
<feature type="compositionally biased region" description="Polar residues" evidence="1">
    <location>
        <begin position="187"/>
        <end position="198"/>
    </location>
</feature>
<protein>
    <submittedName>
        <fullName evidence="2">Uncharacterized protein</fullName>
    </submittedName>
</protein>